<name>A0AAU9WWC8_9CNID</name>
<organism evidence="1 2">
    <name type="scientific">Pocillopora meandrina</name>
    <dbReference type="NCBI Taxonomy" id="46732"/>
    <lineage>
        <taxon>Eukaryota</taxon>
        <taxon>Metazoa</taxon>
        <taxon>Cnidaria</taxon>
        <taxon>Anthozoa</taxon>
        <taxon>Hexacorallia</taxon>
        <taxon>Scleractinia</taxon>
        <taxon>Astrocoeniina</taxon>
        <taxon>Pocilloporidae</taxon>
        <taxon>Pocillopora</taxon>
    </lineage>
</organism>
<accession>A0AAU9WWC8</accession>
<dbReference type="Proteomes" id="UP001159428">
    <property type="component" value="Unassembled WGS sequence"/>
</dbReference>
<comment type="caution">
    <text evidence="1">The sequence shown here is derived from an EMBL/GenBank/DDBJ whole genome shotgun (WGS) entry which is preliminary data.</text>
</comment>
<keyword evidence="2" id="KW-1185">Reference proteome</keyword>
<feature type="non-terminal residue" evidence="1">
    <location>
        <position position="1"/>
    </location>
</feature>
<protein>
    <submittedName>
        <fullName evidence="1">Uncharacterized protein</fullName>
    </submittedName>
</protein>
<gene>
    <name evidence="1" type="ORF">PMEA_00013441</name>
</gene>
<proteinExistence type="predicted"/>
<evidence type="ECO:0000313" key="2">
    <source>
        <dbReference type="Proteomes" id="UP001159428"/>
    </source>
</evidence>
<dbReference type="EMBL" id="CALNXJ010000023">
    <property type="protein sequence ID" value="CAH3128362.1"/>
    <property type="molecule type" value="Genomic_DNA"/>
</dbReference>
<dbReference type="AlphaFoldDB" id="A0AAU9WWC8"/>
<evidence type="ECO:0000313" key="1">
    <source>
        <dbReference type="EMBL" id="CAH3128362.1"/>
    </source>
</evidence>
<sequence length="119" mass="13579">DSTSINCYFHNISPVKTASTSNKKYFNRVVQRDDKSVRAVCYSPEKIAELHALASTRSPVKLDNYKRPNNRDDDFVITKFTKIVPIDKKEIDFSFSEELITNGLTLTRSVIQVSYSIAK</sequence>
<reference evidence="1 2" key="1">
    <citation type="submission" date="2022-05" db="EMBL/GenBank/DDBJ databases">
        <authorList>
            <consortium name="Genoscope - CEA"/>
            <person name="William W."/>
        </authorList>
    </citation>
    <scope>NUCLEOTIDE SEQUENCE [LARGE SCALE GENOMIC DNA]</scope>
</reference>